<reference evidence="5 6" key="1">
    <citation type="journal article" date="2016" name="Mol. Biol. Evol.">
        <title>Comparative Genomics of Early-Diverging Mushroom-Forming Fungi Provides Insights into the Origins of Lignocellulose Decay Capabilities.</title>
        <authorList>
            <person name="Nagy L.G."/>
            <person name="Riley R."/>
            <person name="Tritt A."/>
            <person name="Adam C."/>
            <person name="Daum C."/>
            <person name="Floudas D."/>
            <person name="Sun H."/>
            <person name="Yadav J.S."/>
            <person name="Pangilinan J."/>
            <person name="Larsson K.H."/>
            <person name="Matsuura K."/>
            <person name="Barry K."/>
            <person name="Labutti K."/>
            <person name="Kuo R."/>
            <person name="Ohm R.A."/>
            <person name="Bhattacharya S.S."/>
            <person name="Shirouzu T."/>
            <person name="Yoshinaga Y."/>
            <person name="Martin F.M."/>
            <person name="Grigoriev I.V."/>
            <person name="Hibbett D.S."/>
        </authorList>
    </citation>
    <scope>NUCLEOTIDE SEQUENCE [LARGE SCALE GENOMIC DNA]</scope>
    <source>
        <strain evidence="5 6">93-53</strain>
    </source>
</reference>
<sequence>MSPKADQTRQLTGTELIHGDDELAHGAEVAPSISVTTTFRAPLPPNNVPLQTDDFDFRNPVRHIYSRYTQSVSTRAERVLSKINGGYAITYASGLAASYAALVYFHPKRIAITGGYHGCHNTIEIYKRSRGGDLPIIGLDDEFQPGDLCWLETPLNPTGEARDIKYYADKVHAAGGRLLVDSTFAPPPLQYPFKWGADMVMHSGTKYFGGHSDLLCGVLIVRTEEEWNTLWTHRTFLGSMMGSLESWLLLRSLRTLHLRVPRQSQTAEELAQWLSKAAGGKAYDGIPAGIIETVWHSSLQGKDSRGFDPKVQMEGGWNPTFAIFMADPEYARLLPHTLKYFVPATSLGGVESLIEQRSTADPGADPRLVRISVGVEDLEDLKDDLRRAFQEIAQPKARL</sequence>
<evidence type="ECO:0000313" key="5">
    <source>
        <dbReference type="EMBL" id="KZT12800.1"/>
    </source>
</evidence>
<name>A0A165IAD6_9APHY</name>
<evidence type="ECO:0000256" key="3">
    <source>
        <dbReference type="PIRSR" id="PIRSR001434-2"/>
    </source>
</evidence>
<dbReference type="AlphaFoldDB" id="A0A165IAD6"/>
<dbReference type="EMBL" id="KV427605">
    <property type="protein sequence ID" value="KZT12800.1"/>
    <property type="molecule type" value="Genomic_DNA"/>
</dbReference>
<proteinExistence type="inferred from homology"/>
<dbReference type="GO" id="GO:0019346">
    <property type="term" value="P:transsulfuration"/>
    <property type="evidence" value="ECO:0007669"/>
    <property type="project" value="InterPro"/>
</dbReference>
<protein>
    <submittedName>
        <fullName evidence="5">Cystathionine gamma-synthase</fullName>
    </submittedName>
</protein>
<keyword evidence="6" id="KW-1185">Reference proteome</keyword>
<dbReference type="RefSeq" id="XP_040770310.1">
    <property type="nucleotide sequence ID" value="XM_040911060.1"/>
</dbReference>
<dbReference type="Proteomes" id="UP000076871">
    <property type="component" value="Unassembled WGS sequence"/>
</dbReference>
<dbReference type="InterPro" id="IPR015422">
    <property type="entry name" value="PyrdxlP-dep_Trfase_small"/>
</dbReference>
<dbReference type="InParanoid" id="A0A165IAD6"/>
<dbReference type="Gene3D" id="3.90.1150.10">
    <property type="entry name" value="Aspartate Aminotransferase, domain 1"/>
    <property type="match status" value="1"/>
</dbReference>
<organism evidence="5 6">
    <name type="scientific">Laetiporus sulphureus 93-53</name>
    <dbReference type="NCBI Taxonomy" id="1314785"/>
    <lineage>
        <taxon>Eukaryota</taxon>
        <taxon>Fungi</taxon>
        <taxon>Dikarya</taxon>
        <taxon>Basidiomycota</taxon>
        <taxon>Agaricomycotina</taxon>
        <taxon>Agaricomycetes</taxon>
        <taxon>Polyporales</taxon>
        <taxon>Laetiporus</taxon>
    </lineage>
</organism>
<dbReference type="PANTHER" id="PTHR11808:SF35">
    <property type="entry name" value="CYSTATHIONINE GAMMA-SYNTHASE (AFU_ORTHOLOGUE AFUA_7G01590)"/>
    <property type="match status" value="1"/>
</dbReference>
<evidence type="ECO:0000256" key="2">
    <source>
        <dbReference type="ARBA" id="ARBA00022898"/>
    </source>
</evidence>
<dbReference type="PROSITE" id="PS00868">
    <property type="entry name" value="CYS_MET_METAB_PP"/>
    <property type="match status" value="1"/>
</dbReference>
<evidence type="ECO:0000313" key="6">
    <source>
        <dbReference type="Proteomes" id="UP000076871"/>
    </source>
</evidence>
<dbReference type="GO" id="GO:0016846">
    <property type="term" value="F:carbon-sulfur lyase activity"/>
    <property type="evidence" value="ECO:0007669"/>
    <property type="project" value="TreeGrafter"/>
</dbReference>
<keyword evidence="2 3" id="KW-0663">Pyridoxal phosphate</keyword>
<dbReference type="InterPro" id="IPR054542">
    <property type="entry name" value="Cys_met_metab_PP"/>
</dbReference>
<dbReference type="OrthoDB" id="3512640at2759"/>
<evidence type="ECO:0000256" key="4">
    <source>
        <dbReference type="RuleBase" id="RU362118"/>
    </source>
</evidence>
<dbReference type="FunCoup" id="A0A165IAD6">
    <property type="interactions" value="327"/>
</dbReference>
<dbReference type="Pfam" id="PF01053">
    <property type="entry name" value="Cys_Met_Meta_PP"/>
    <property type="match status" value="1"/>
</dbReference>
<dbReference type="GeneID" id="63828089"/>
<dbReference type="PANTHER" id="PTHR11808">
    <property type="entry name" value="TRANS-SULFURATION ENZYME FAMILY MEMBER"/>
    <property type="match status" value="1"/>
</dbReference>
<dbReference type="PIRSF" id="PIRSF001434">
    <property type="entry name" value="CGS"/>
    <property type="match status" value="1"/>
</dbReference>
<gene>
    <name evidence="5" type="ORF">LAESUDRAFT_740099</name>
</gene>
<dbReference type="Gene3D" id="3.40.640.10">
    <property type="entry name" value="Type I PLP-dependent aspartate aminotransferase-like (Major domain)"/>
    <property type="match status" value="1"/>
</dbReference>
<dbReference type="InterPro" id="IPR015424">
    <property type="entry name" value="PyrdxlP-dep_Trfase"/>
</dbReference>
<comment type="similarity">
    <text evidence="4">Belongs to the trans-sulfuration enzymes family.</text>
</comment>
<dbReference type="InterPro" id="IPR015421">
    <property type="entry name" value="PyrdxlP-dep_Trfase_major"/>
</dbReference>
<accession>A0A165IAD6</accession>
<dbReference type="SUPFAM" id="SSF53383">
    <property type="entry name" value="PLP-dependent transferases"/>
    <property type="match status" value="1"/>
</dbReference>
<dbReference type="GO" id="GO:0005737">
    <property type="term" value="C:cytoplasm"/>
    <property type="evidence" value="ECO:0007669"/>
    <property type="project" value="TreeGrafter"/>
</dbReference>
<evidence type="ECO:0000256" key="1">
    <source>
        <dbReference type="ARBA" id="ARBA00001933"/>
    </source>
</evidence>
<feature type="modified residue" description="N6-(pyridoxal phosphate)lysine" evidence="3">
    <location>
        <position position="206"/>
    </location>
</feature>
<dbReference type="FunFam" id="3.40.640.10:FF:000072">
    <property type="entry name" value="Putative cystathionine beta-lyase"/>
    <property type="match status" value="1"/>
</dbReference>
<dbReference type="InterPro" id="IPR000277">
    <property type="entry name" value="Cys/Met-Metab_PyrdxlP-dep_enz"/>
</dbReference>
<dbReference type="GO" id="GO:0030170">
    <property type="term" value="F:pyridoxal phosphate binding"/>
    <property type="evidence" value="ECO:0007669"/>
    <property type="project" value="InterPro"/>
</dbReference>
<dbReference type="STRING" id="1314785.A0A165IAD6"/>
<comment type="cofactor">
    <cofactor evidence="1 4">
        <name>pyridoxal 5'-phosphate</name>
        <dbReference type="ChEBI" id="CHEBI:597326"/>
    </cofactor>
</comment>